<evidence type="ECO:0000313" key="2">
    <source>
        <dbReference type="Proteomes" id="UP000694420"/>
    </source>
</evidence>
<dbReference type="Ensembl" id="ENSNPET00000001081.1">
    <property type="protein sequence ID" value="ENSNPEP00000001064.1"/>
    <property type="gene ID" value="ENSNPEG00000000847.1"/>
</dbReference>
<sequence>MEQCVTVERELEKVLQKFSGYGQLCERSLEELIQYAGGLRREILQSESTCGTGPRPRGPSRCRPSRFPFPLPASLFPLLRFLPLPCPF</sequence>
<protein>
    <submittedName>
        <fullName evidence="1">Uncharacterized protein</fullName>
    </submittedName>
</protein>
<dbReference type="AlphaFoldDB" id="A0A8C6YQF8"/>
<accession>A0A8C6YQF8</accession>
<reference evidence="1" key="1">
    <citation type="submission" date="2025-08" db="UniProtKB">
        <authorList>
            <consortium name="Ensembl"/>
        </authorList>
    </citation>
    <scope>IDENTIFICATION</scope>
</reference>
<reference evidence="1" key="2">
    <citation type="submission" date="2025-09" db="UniProtKB">
        <authorList>
            <consortium name="Ensembl"/>
        </authorList>
    </citation>
    <scope>IDENTIFICATION</scope>
</reference>
<name>A0A8C6YQF8_NOTPE</name>
<dbReference type="Proteomes" id="UP000694420">
    <property type="component" value="Unplaced"/>
</dbReference>
<evidence type="ECO:0000313" key="1">
    <source>
        <dbReference type="Ensembl" id="ENSNPEP00000001064.1"/>
    </source>
</evidence>
<organism evidence="1 2">
    <name type="scientific">Nothoprocta perdicaria</name>
    <name type="common">Chilean tinamou</name>
    <name type="synonym">Crypturus perdicarius</name>
    <dbReference type="NCBI Taxonomy" id="30464"/>
    <lineage>
        <taxon>Eukaryota</taxon>
        <taxon>Metazoa</taxon>
        <taxon>Chordata</taxon>
        <taxon>Craniata</taxon>
        <taxon>Vertebrata</taxon>
        <taxon>Euteleostomi</taxon>
        <taxon>Archelosauria</taxon>
        <taxon>Archosauria</taxon>
        <taxon>Dinosauria</taxon>
        <taxon>Saurischia</taxon>
        <taxon>Theropoda</taxon>
        <taxon>Coelurosauria</taxon>
        <taxon>Aves</taxon>
        <taxon>Palaeognathae</taxon>
        <taxon>Tinamiformes</taxon>
        <taxon>Tinamidae</taxon>
        <taxon>Nothoprocta</taxon>
    </lineage>
</organism>
<proteinExistence type="predicted"/>
<keyword evidence="2" id="KW-1185">Reference proteome</keyword>